<feature type="domain" description="Serine aminopeptidase S33" evidence="1">
    <location>
        <begin position="42"/>
        <end position="306"/>
    </location>
</feature>
<dbReference type="PANTHER" id="PTHR11614">
    <property type="entry name" value="PHOSPHOLIPASE-RELATED"/>
    <property type="match status" value="1"/>
</dbReference>
<dbReference type="AlphaFoldDB" id="L1QDT9"/>
<name>L1QDT9_9CLOT</name>
<protein>
    <submittedName>
        <fullName evidence="2">Hydrolase, alpha/beta domain protein</fullName>
    </submittedName>
</protein>
<dbReference type="PATRIC" id="fig|545697.3.peg.2155"/>
<dbReference type="SUPFAM" id="SSF53474">
    <property type="entry name" value="alpha/beta-Hydrolases"/>
    <property type="match status" value="1"/>
</dbReference>
<evidence type="ECO:0000259" key="1">
    <source>
        <dbReference type="Pfam" id="PF12146"/>
    </source>
</evidence>
<organism evidence="2 3">
    <name type="scientific">Clostridium celatum DSM 1785</name>
    <dbReference type="NCBI Taxonomy" id="545697"/>
    <lineage>
        <taxon>Bacteria</taxon>
        <taxon>Bacillati</taxon>
        <taxon>Bacillota</taxon>
        <taxon>Clostridia</taxon>
        <taxon>Eubacteriales</taxon>
        <taxon>Clostridiaceae</taxon>
        <taxon>Clostridium</taxon>
    </lineage>
</organism>
<dbReference type="STRING" id="545697.HMPREF0216_02193"/>
<sequence>MFIYRKIIIRKTNEEMEVLKKFSFVDKEGKEIKCYKWDANSEAKGIIQISHGMTEYACRYDYFANKLSEQGFIVYAHDHRGHGETAKSEEERGYIADNEGFDILVENVKELTDIIKKENNGLPLILFGHSMGSFVSQRYIELYGDELDGVILSGTNGRPDYITRLGIVISKVEMKIRGREAKSELMDKLSFGSFNNKFKPTRTNYDWLCSVDEEVDKYIDSEYCGFICTTSYYYDLIRGLWKINEKENLNKIPKDLPVYIFAGDKDPVGDFGKGIINLYECYKALGIKDLKYKLYKNGRHEMLNENNKDEVIEDILNWINNII</sequence>
<proteinExistence type="predicted"/>
<evidence type="ECO:0000313" key="2">
    <source>
        <dbReference type="EMBL" id="EKY26154.1"/>
    </source>
</evidence>
<reference evidence="2 3" key="1">
    <citation type="submission" date="2012-05" db="EMBL/GenBank/DDBJ databases">
        <authorList>
            <person name="Weinstock G."/>
            <person name="Sodergren E."/>
            <person name="Lobos E.A."/>
            <person name="Fulton L."/>
            <person name="Fulton R."/>
            <person name="Courtney L."/>
            <person name="Fronick C."/>
            <person name="O'Laughlin M."/>
            <person name="Godfrey J."/>
            <person name="Wilson R.M."/>
            <person name="Miner T."/>
            <person name="Farmer C."/>
            <person name="Delehaunty K."/>
            <person name="Cordes M."/>
            <person name="Minx P."/>
            <person name="Tomlinson C."/>
            <person name="Chen J."/>
            <person name="Wollam A."/>
            <person name="Pepin K.H."/>
            <person name="Bhonagiri V."/>
            <person name="Zhang X."/>
            <person name="Suruliraj S."/>
            <person name="Warren W."/>
            <person name="Mitreva M."/>
            <person name="Mardis E.R."/>
            <person name="Wilson R.K."/>
        </authorList>
    </citation>
    <scope>NUCLEOTIDE SEQUENCE [LARGE SCALE GENOMIC DNA]</scope>
    <source>
        <strain evidence="2 3">DSM 1785</strain>
    </source>
</reference>
<dbReference type="EMBL" id="AMEZ01000059">
    <property type="protein sequence ID" value="EKY26154.1"/>
    <property type="molecule type" value="Genomic_DNA"/>
</dbReference>
<comment type="caution">
    <text evidence="2">The sequence shown here is derived from an EMBL/GenBank/DDBJ whole genome shotgun (WGS) entry which is preliminary data.</text>
</comment>
<dbReference type="eggNOG" id="COG2267">
    <property type="taxonomic scope" value="Bacteria"/>
</dbReference>
<dbReference type="Pfam" id="PF12146">
    <property type="entry name" value="Hydrolase_4"/>
    <property type="match status" value="1"/>
</dbReference>
<dbReference type="Proteomes" id="UP000010420">
    <property type="component" value="Unassembled WGS sequence"/>
</dbReference>
<dbReference type="Gene3D" id="3.40.50.1820">
    <property type="entry name" value="alpha/beta hydrolase"/>
    <property type="match status" value="1"/>
</dbReference>
<keyword evidence="2" id="KW-0378">Hydrolase</keyword>
<accession>L1QDT9</accession>
<gene>
    <name evidence="2" type="ORF">HMPREF0216_02193</name>
</gene>
<dbReference type="InterPro" id="IPR051044">
    <property type="entry name" value="MAG_DAG_Lipase"/>
</dbReference>
<keyword evidence="3" id="KW-1185">Reference proteome</keyword>
<dbReference type="InterPro" id="IPR022742">
    <property type="entry name" value="Hydrolase_4"/>
</dbReference>
<dbReference type="InterPro" id="IPR029058">
    <property type="entry name" value="AB_hydrolase_fold"/>
</dbReference>
<dbReference type="HOGENOM" id="CLU_026209_1_0_9"/>
<dbReference type="GO" id="GO:0016787">
    <property type="term" value="F:hydrolase activity"/>
    <property type="evidence" value="ECO:0007669"/>
    <property type="project" value="UniProtKB-KW"/>
</dbReference>
<evidence type="ECO:0000313" key="3">
    <source>
        <dbReference type="Proteomes" id="UP000010420"/>
    </source>
</evidence>